<sequence length="811" mass="86977">MTLCLRPPIKSGVALTSSSSENHLPKGYVFDDCTSSRKADKRQPRSTPTTPRWHHHQHHDQYYSSWNNTPRGRRARDRELAREQLAVEGGGEDKYLNRNGVNNKNSKNNKNIMASQQSKWREEMVLVICPGSQTTLAQLGCNELTPPTHRFPTRVFRDPSSSGGYRPYHTYRRKKNSAKPTANTTGSGEAPAAAAKPASSNDDEYEDVEDPDNVEGAIYPLQGGRIWTRGDCENIARYVFEKTKTPALSLLHSGIASQYGLKHQTMTVVDIGFEKVDVTCIHENLIVSQKSLGFPSPLREISGGEVFTQKLLSLLKDKGFTYDMAEQLKKSSLCEVLPYAPDEPGFMELPTDTDSPQVAAAEQPDAAAAAAVTGAGVVADAEDGNPEAKEGDDGVLDVANIVTSGNTREFLAKKEKEKAEKAKAKKGSKAQEAEAAAAKAFRLPNSKKKFAVFHYEEIAHEDVQVPVVPPVISNGTLAAAAAAAKATGEANPTPNPNPAANGEASTAAAAAPATEAATAVPSSTEEPKPEETKPDVAQAPPAPAPTPTVPAPAAPAEPTPPTIFTTERRTKRVRKDIEIGLERFLFADRDEIDRVVSAIYGAVQSIDEPYRRPACWDSLVFVGNGSRLRGLRENILQTLNARHLVSPSSATIFTSELPSNMATPSGTGSQTPTGSYAGVGGQMALPTAGSVNPLLQAATTASSLGVPGQLQQQQGQQGPGSDVVMGGVGHHHHHTAHGQTPTSIKLAGLPTYLAEWSKNGFEEAMFLGALVFGRLVFCHNVDAEAQRMLSLSRVEYNELGPKAIRTHSCMP</sequence>
<feature type="region of interest" description="Disordered" evidence="2">
    <location>
        <begin position="14"/>
        <end position="74"/>
    </location>
</feature>
<dbReference type="Gene3D" id="3.90.640.60">
    <property type="match status" value="1"/>
</dbReference>
<dbReference type="InterPro" id="IPR043129">
    <property type="entry name" value="ATPase_NBD"/>
</dbReference>
<feature type="compositionally biased region" description="Low complexity" evidence="2">
    <location>
        <begin position="663"/>
        <end position="675"/>
    </location>
</feature>
<feature type="region of interest" description="Disordered" evidence="2">
    <location>
        <begin position="705"/>
        <end position="742"/>
    </location>
</feature>
<feature type="region of interest" description="Disordered" evidence="2">
    <location>
        <begin position="148"/>
        <end position="211"/>
    </location>
</feature>
<dbReference type="OrthoDB" id="74201at2759"/>
<dbReference type="STRING" id="1287681.M7SS38"/>
<feature type="compositionally biased region" description="Low complexity" evidence="2">
    <location>
        <begin position="705"/>
        <end position="720"/>
    </location>
</feature>
<dbReference type="SUPFAM" id="SSF53067">
    <property type="entry name" value="Actin-like ATPase domain"/>
    <property type="match status" value="2"/>
</dbReference>
<evidence type="ECO:0000313" key="3">
    <source>
        <dbReference type="EMBL" id="EMR69309.1"/>
    </source>
</evidence>
<comment type="similarity">
    <text evidence="1">Belongs to the actin family.</text>
</comment>
<feature type="compositionally biased region" description="Pro residues" evidence="2">
    <location>
        <begin position="540"/>
        <end position="561"/>
    </location>
</feature>
<name>M7SS38_EUTLA</name>
<evidence type="ECO:0000256" key="1">
    <source>
        <dbReference type="RuleBase" id="RU000487"/>
    </source>
</evidence>
<feature type="compositionally biased region" description="Basic and acidic residues" evidence="2">
    <location>
        <begin position="34"/>
        <end position="43"/>
    </location>
</feature>
<dbReference type="HOGENOM" id="CLU_015497_0_0_1"/>
<keyword evidence="4" id="KW-1185">Reference proteome</keyword>
<dbReference type="SMART" id="SM00268">
    <property type="entry name" value="ACTIN"/>
    <property type="match status" value="1"/>
</dbReference>
<dbReference type="InterPro" id="IPR004000">
    <property type="entry name" value="Actin"/>
</dbReference>
<dbReference type="AlphaFoldDB" id="M7SS38"/>
<feature type="compositionally biased region" description="Low complexity" evidence="2">
    <location>
        <begin position="487"/>
        <end position="524"/>
    </location>
</feature>
<feature type="compositionally biased region" description="Low complexity" evidence="2">
    <location>
        <begin position="97"/>
        <end position="110"/>
    </location>
</feature>
<feature type="region of interest" description="Disordered" evidence="2">
    <location>
        <begin position="90"/>
        <end position="110"/>
    </location>
</feature>
<dbReference type="Proteomes" id="UP000012174">
    <property type="component" value="Unassembled WGS sequence"/>
</dbReference>
<dbReference type="KEGG" id="ela:UCREL1_3679"/>
<feature type="region of interest" description="Disordered" evidence="2">
    <location>
        <begin position="658"/>
        <end position="677"/>
    </location>
</feature>
<feature type="region of interest" description="Disordered" evidence="2">
    <location>
        <begin position="487"/>
        <end position="563"/>
    </location>
</feature>
<evidence type="ECO:0000256" key="2">
    <source>
        <dbReference type="SAM" id="MobiDB-lite"/>
    </source>
</evidence>
<proteinExistence type="inferred from homology"/>
<dbReference type="EMBL" id="KB706105">
    <property type="protein sequence ID" value="EMR69309.1"/>
    <property type="molecule type" value="Genomic_DNA"/>
</dbReference>
<feature type="compositionally biased region" description="Polar residues" evidence="2">
    <location>
        <begin position="178"/>
        <end position="187"/>
    </location>
</feature>
<reference evidence="4" key="1">
    <citation type="journal article" date="2013" name="Genome Announc.">
        <title>Draft genome sequence of the grapevine dieback fungus Eutypa lata UCR-EL1.</title>
        <authorList>
            <person name="Blanco-Ulate B."/>
            <person name="Rolshausen P.E."/>
            <person name="Cantu D."/>
        </authorList>
    </citation>
    <scope>NUCLEOTIDE SEQUENCE [LARGE SCALE GENOMIC DNA]</scope>
    <source>
        <strain evidence="4">UCR-EL1</strain>
    </source>
</reference>
<dbReference type="OMA" id="RYIFEKT"/>
<gene>
    <name evidence="3" type="ORF">UCREL1_3679</name>
</gene>
<dbReference type="Pfam" id="PF00022">
    <property type="entry name" value="Actin"/>
    <property type="match status" value="1"/>
</dbReference>
<feature type="compositionally biased region" description="Acidic residues" evidence="2">
    <location>
        <begin position="201"/>
        <end position="211"/>
    </location>
</feature>
<accession>M7SS38</accession>
<evidence type="ECO:0000313" key="4">
    <source>
        <dbReference type="Proteomes" id="UP000012174"/>
    </source>
</evidence>
<organism evidence="3 4">
    <name type="scientific">Eutypa lata (strain UCR-EL1)</name>
    <name type="common">Grapevine dieback disease fungus</name>
    <name type="synonym">Eutypa armeniacae</name>
    <dbReference type="NCBI Taxonomy" id="1287681"/>
    <lineage>
        <taxon>Eukaryota</taxon>
        <taxon>Fungi</taxon>
        <taxon>Dikarya</taxon>
        <taxon>Ascomycota</taxon>
        <taxon>Pezizomycotina</taxon>
        <taxon>Sordariomycetes</taxon>
        <taxon>Xylariomycetidae</taxon>
        <taxon>Xylariales</taxon>
        <taxon>Diatrypaceae</taxon>
        <taxon>Eutypa</taxon>
    </lineage>
</organism>
<dbReference type="eggNOG" id="KOG0676">
    <property type="taxonomic scope" value="Eukaryota"/>
</dbReference>
<protein>
    <submittedName>
        <fullName evidence="3">Putative chromatin remodeling complex subunit protein</fullName>
    </submittedName>
</protein>
<feature type="compositionally biased region" description="Basic and acidic residues" evidence="2">
    <location>
        <begin position="525"/>
        <end position="534"/>
    </location>
</feature>
<dbReference type="Gene3D" id="3.30.420.40">
    <property type="match status" value="3"/>
</dbReference>